<dbReference type="PROSITE" id="PS51257">
    <property type="entry name" value="PROKAR_LIPOPROTEIN"/>
    <property type="match status" value="1"/>
</dbReference>
<evidence type="ECO:0008006" key="4">
    <source>
        <dbReference type="Google" id="ProtNLM"/>
    </source>
</evidence>
<dbReference type="EMBL" id="CP022203">
    <property type="protein sequence ID" value="ATB48198.1"/>
    <property type="molecule type" value="Genomic_DNA"/>
</dbReference>
<dbReference type="OrthoDB" id="5521317at2"/>
<protein>
    <recommendedName>
        <fullName evidence="4">Lipoprotein</fullName>
    </recommendedName>
</protein>
<keyword evidence="3" id="KW-1185">Reference proteome</keyword>
<accession>A0A250JX09</accession>
<keyword evidence="1" id="KW-0732">Signal</keyword>
<feature type="chain" id="PRO_5012648380" description="Lipoprotein" evidence="1">
    <location>
        <begin position="20"/>
        <end position="87"/>
    </location>
</feature>
<evidence type="ECO:0000313" key="3">
    <source>
        <dbReference type="Proteomes" id="UP000217343"/>
    </source>
</evidence>
<dbReference type="RefSeq" id="WP_013940518.1">
    <property type="nucleotide sequence ID" value="NZ_CP022203.1"/>
</dbReference>
<organism evidence="2 3">
    <name type="scientific">Corallococcus macrosporus DSM 14697</name>
    <dbReference type="NCBI Taxonomy" id="1189310"/>
    <lineage>
        <taxon>Bacteria</taxon>
        <taxon>Pseudomonadati</taxon>
        <taxon>Myxococcota</taxon>
        <taxon>Myxococcia</taxon>
        <taxon>Myxococcales</taxon>
        <taxon>Cystobacterineae</taxon>
        <taxon>Myxococcaceae</taxon>
        <taxon>Corallococcus</taxon>
    </lineage>
</organism>
<reference evidence="2 3" key="1">
    <citation type="submission" date="2017-06" db="EMBL/GenBank/DDBJ databases">
        <title>Sequencing and comparative analysis of myxobacterial genomes.</title>
        <authorList>
            <person name="Rupp O."/>
            <person name="Goesmann A."/>
            <person name="Sogaard-Andersen L."/>
        </authorList>
    </citation>
    <scope>NUCLEOTIDE SEQUENCE [LARGE SCALE GENOMIC DNA]</scope>
    <source>
        <strain evidence="2 3">DSM 14697</strain>
    </source>
</reference>
<feature type="signal peptide" evidence="1">
    <location>
        <begin position="1"/>
        <end position="19"/>
    </location>
</feature>
<evidence type="ECO:0000313" key="2">
    <source>
        <dbReference type="EMBL" id="ATB48198.1"/>
    </source>
</evidence>
<dbReference type="KEGG" id="mmas:MYMAC_003824"/>
<name>A0A250JX09_9BACT</name>
<proteinExistence type="predicted"/>
<gene>
    <name evidence="2" type="ORF">MYMAC_003824</name>
</gene>
<evidence type="ECO:0000256" key="1">
    <source>
        <dbReference type="SAM" id="SignalP"/>
    </source>
</evidence>
<dbReference type="Proteomes" id="UP000217343">
    <property type="component" value="Chromosome"/>
</dbReference>
<sequence length="87" mass="9307">MLRSALAVMALSMSLVACGVGQEEVAPGSAEHVDTQAQNMCEPGPSSNWCQNVAGTACTAPGNRRCYIPNYCEWSFCRCIEGAWQCS</sequence>
<dbReference type="AlphaFoldDB" id="A0A250JX09"/>